<dbReference type="RefSeq" id="WP_147925939.1">
    <property type="nucleotide sequence ID" value="NZ_VKAC01000004.1"/>
</dbReference>
<proteinExistence type="predicted"/>
<dbReference type="OrthoDB" id="5192099at2"/>
<evidence type="ECO:0000313" key="2">
    <source>
        <dbReference type="Proteomes" id="UP000321234"/>
    </source>
</evidence>
<keyword evidence="2" id="KW-1185">Reference proteome</keyword>
<protein>
    <submittedName>
        <fullName evidence="1">Uncharacterized protein</fullName>
    </submittedName>
</protein>
<evidence type="ECO:0000313" key="1">
    <source>
        <dbReference type="EMBL" id="TXR56810.1"/>
    </source>
</evidence>
<gene>
    <name evidence="1" type="ORF">FMM08_08775</name>
</gene>
<dbReference type="EMBL" id="VKAC01000004">
    <property type="protein sequence ID" value="TXR56810.1"/>
    <property type="molecule type" value="Genomic_DNA"/>
</dbReference>
<dbReference type="AlphaFoldDB" id="A0A5C8ZIV9"/>
<comment type="caution">
    <text evidence="1">The sequence shown here is derived from an EMBL/GenBank/DDBJ whole genome shotgun (WGS) entry which is preliminary data.</text>
</comment>
<accession>A0A5C8ZIV9</accession>
<organism evidence="1 2">
    <name type="scientific">Quadrisphaera setariae</name>
    <dbReference type="NCBI Taxonomy" id="2593304"/>
    <lineage>
        <taxon>Bacteria</taxon>
        <taxon>Bacillati</taxon>
        <taxon>Actinomycetota</taxon>
        <taxon>Actinomycetes</taxon>
        <taxon>Kineosporiales</taxon>
        <taxon>Kineosporiaceae</taxon>
        <taxon>Quadrisphaera</taxon>
    </lineage>
</organism>
<name>A0A5C8ZIV9_9ACTN</name>
<dbReference type="Proteomes" id="UP000321234">
    <property type="component" value="Unassembled WGS sequence"/>
</dbReference>
<reference evidence="1 2" key="1">
    <citation type="submission" date="2019-07" db="EMBL/GenBank/DDBJ databases">
        <title>Quadrisphaera sp. strain DD2A genome sequencing and assembly.</title>
        <authorList>
            <person name="Kim I."/>
        </authorList>
    </citation>
    <scope>NUCLEOTIDE SEQUENCE [LARGE SCALE GENOMIC DNA]</scope>
    <source>
        <strain evidence="1 2">DD2A</strain>
    </source>
</reference>
<sequence>MTRDGATTPTALPRQGGHGEYCDVLDLLDRAGLDASLTHDGDELRAIEVVLDDGQALVITEVDGWLAARRAEHRSWGVSLYPVGAERGEPVAWDGVPDDGSPEALMPLVSGVLLDTMRGPTPPPP</sequence>